<dbReference type="Pfam" id="PF02558">
    <property type="entry name" value="ApbA"/>
    <property type="match status" value="1"/>
</dbReference>
<evidence type="ECO:0000313" key="4">
    <source>
        <dbReference type="Proteomes" id="UP001172054"/>
    </source>
</evidence>
<dbReference type="InterPro" id="IPR008927">
    <property type="entry name" value="6-PGluconate_DH-like_C_sf"/>
</dbReference>
<dbReference type="PANTHER" id="PTHR38015:SF1">
    <property type="entry name" value="OPINE DEHYDROGENASE DOMAIN-CONTAINING PROTEIN"/>
    <property type="match status" value="1"/>
</dbReference>
<organism evidence="3 4">
    <name type="scientific">Planococcus liqunii</name>
    <dbReference type="NCBI Taxonomy" id="3058394"/>
    <lineage>
        <taxon>Bacteria</taxon>
        <taxon>Bacillati</taxon>
        <taxon>Bacillota</taxon>
        <taxon>Bacilli</taxon>
        <taxon>Bacillales</taxon>
        <taxon>Caryophanaceae</taxon>
        <taxon>Planococcus</taxon>
    </lineage>
</organism>
<dbReference type="Proteomes" id="UP001172054">
    <property type="component" value="Unassembled WGS sequence"/>
</dbReference>
<dbReference type="InterPro" id="IPR013328">
    <property type="entry name" value="6PGD_dom2"/>
</dbReference>
<dbReference type="EMBL" id="JAUJWW010000004">
    <property type="protein sequence ID" value="MDN7227860.1"/>
    <property type="molecule type" value="Genomic_DNA"/>
</dbReference>
<name>A0ABT8MSY6_9BACL</name>
<dbReference type="PANTHER" id="PTHR38015">
    <property type="entry name" value="BLR6086 PROTEIN"/>
    <property type="match status" value="1"/>
</dbReference>
<gene>
    <name evidence="3" type="ORF">QWY15_11175</name>
</gene>
<dbReference type="InterPro" id="IPR051729">
    <property type="entry name" value="Opine/Lysopine_DH"/>
</dbReference>
<evidence type="ECO:0000259" key="2">
    <source>
        <dbReference type="Pfam" id="PF02558"/>
    </source>
</evidence>
<dbReference type="Pfam" id="PF02317">
    <property type="entry name" value="Octopine_DH"/>
    <property type="match status" value="1"/>
</dbReference>
<dbReference type="RefSeq" id="WP_301726428.1">
    <property type="nucleotide sequence ID" value="NZ_JAUJWW010000004.1"/>
</dbReference>
<protein>
    <submittedName>
        <fullName evidence="3">NAD/NADP octopine/nopaline dehydrogenase family protein</fullName>
    </submittedName>
</protein>
<dbReference type="SUPFAM" id="SSF48179">
    <property type="entry name" value="6-phosphogluconate dehydrogenase C-terminal domain-like"/>
    <property type="match status" value="1"/>
</dbReference>
<dbReference type="InterPro" id="IPR013332">
    <property type="entry name" value="KPR_N"/>
</dbReference>
<dbReference type="SUPFAM" id="SSF51735">
    <property type="entry name" value="NAD(P)-binding Rossmann-fold domains"/>
    <property type="match status" value="1"/>
</dbReference>
<accession>A0ABT8MSY6</accession>
<evidence type="ECO:0000313" key="3">
    <source>
        <dbReference type="EMBL" id="MDN7227860.1"/>
    </source>
</evidence>
<evidence type="ECO:0000259" key="1">
    <source>
        <dbReference type="Pfam" id="PF02317"/>
    </source>
</evidence>
<reference evidence="3 4" key="1">
    <citation type="submission" date="2023-06" db="EMBL/GenBank/DDBJ databases">
        <title>Novel species in genus Planococcus.</title>
        <authorList>
            <person name="Ning S."/>
        </authorList>
    </citation>
    <scope>NUCLEOTIDE SEQUENCE [LARGE SCALE GENOMIC DNA]</scope>
    <source>
        <strain evidence="3 4">N064</strain>
    </source>
</reference>
<proteinExistence type="predicted"/>
<dbReference type="InterPro" id="IPR036291">
    <property type="entry name" value="NAD(P)-bd_dom_sf"/>
</dbReference>
<comment type="caution">
    <text evidence="3">The sequence shown here is derived from an EMBL/GenBank/DDBJ whole genome shotgun (WGS) entry which is preliminary data.</text>
</comment>
<dbReference type="Gene3D" id="3.40.50.720">
    <property type="entry name" value="NAD(P)-binding Rossmann-like Domain"/>
    <property type="match status" value="1"/>
</dbReference>
<feature type="domain" description="Opine dehydrogenase" evidence="1">
    <location>
        <begin position="180"/>
        <end position="319"/>
    </location>
</feature>
<dbReference type="InterPro" id="IPR003421">
    <property type="entry name" value="Opine_DH"/>
</dbReference>
<keyword evidence="4" id="KW-1185">Reference proteome</keyword>
<dbReference type="Gene3D" id="1.10.1040.10">
    <property type="entry name" value="N-(1-d-carboxylethyl)-l-norvaline Dehydrogenase, domain 2"/>
    <property type="match status" value="1"/>
</dbReference>
<feature type="domain" description="Ketopantoate reductase N-terminal" evidence="2">
    <location>
        <begin position="3"/>
        <end position="101"/>
    </location>
</feature>
<sequence length="351" mass="38854">MAYAVIGGGNTGQAIAGYLVLSNEKVKLYTRDKERATRISKDGLEITGVYSGSVDLEVSTSLEKVVQDTEIIIVSTTADGHKPIIEELKPLLEENQTLVFIPGYWGAVESKQILGEDIETKNITIAETSAQPFISNAGDEGSVHIRRIKSNVLVSTLATSKGQPSLSIEFLKRFPHLVPSKNIFETSLNNTNVVVHVPISLFNASRIDEAQAFQFYPDGISPLTIRYIEKVDDERRKIAELFHVETKDILTILNEFYETDYSDLYEALPGLFPEGAGPTTLKHRYFTEDIPFGLVAISEIARKSGIKVPYTDSLIDVTSLLSTVDYRKEGVNLENVSFEELASYAGLIEKI</sequence>